<dbReference type="PROSITE" id="PS50995">
    <property type="entry name" value="HTH_MARR_2"/>
    <property type="match status" value="1"/>
</dbReference>
<name>A0A1J0WCZ8_9RHOB</name>
<dbReference type="GO" id="GO:0003700">
    <property type="term" value="F:DNA-binding transcription factor activity"/>
    <property type="evidence" value="ECO:0007669"/>
    <property type="project" value="InterPro"/>
</dbReference>
<dbReference type="InterPro" id="IPR036390">
    <property type="entry name" value="WH_DNA-bd_sf"/>
</dbReference>
<dbReference type="STRING" id="1917485.BOO69_01305"/>
<protein>
    <recommendedName>
        <fullName evidence="1">HTH marR-type domain-containing protein</fullName>
    </recommendedName>
</protein>
<dbReference type="InterPro" id="IPR036388">
    <property type="entry name" value="WH-like_DNA-bd_sf"/>
</dbReference>
<dbReference type="InterPro" id="IPR039422">
    <property type="entry name" value="MarR/SlyA-like"/>
</dbReference>
<dbReference type="SUPFAM" id="SSF46785">
    <property type="entry name" value="Winged helix' DNA-binding domain"/>
    <property type="match status" value="1"/>
</dbReference>
<evidence type="ECO:0000313" key="3">
    <source>
        <dbReference type="Proteomes" id="UP000181897"/>
    </source>
</evidence>
<dbReference type="PRINTS" id="PR00598">
    <property type="entry name" value="HTHMARR"/>
</dbReference>
<feature type="domain" description="HTH marR-type" evidence="1">
    <location>
        <begin position="25"/>
        <end position="158"/>
    </location>
</feature>
<dbReference type="AlphaFoldDB" id="A0A1J0WCZ8"/>
<dbReference type="SMART" id="SM00347">
    <property type="entry name" value="HTH_MARR"/>
    <property type="match status" value="1"/>
</dbReference>
<dbReference type="EMBL" id="CP018076">
    <property type="protein sequence ID" value="APE42197.1"/>
    <property type="molecule type" value="Genomic_DNA"/>
</dbReference>
<dbReference type="Proteomes" id="UP000181897">
    <property type="component" value="Chromosome"/>
</dbReference>
<dbReference type="InterPro" id="IPR000835">
    <property type="entry name" value="HTH_MarR-typ"/>
</dbReference>
<accession>A0A1J0WCZ8</accession>
<evidence type="ECO:0000259" key="1">
    <source>
        <dbReference type="PROSITE" id="PS50995"/>
    </source>
</evidence>
<dbReference type="Gene3D" id="1.10.10.10">
    <property type="entry name" value="Winged helix-like DNA-binding domain superfamily/Winged helix DNA-binding domain"/>
    <property type="match status" value="1"/>
</dbReference>
<dbReference type="OrthoDB" id="7723661at2"/>
<evidence type="ECO:0000313" key="2">
    <source>
        <dbReference type="EMBL" id="APE42197.1"/>
    </source>
</evidence>
<dbReference type="KEGG" id="suam:BOO69_01305"/>
<proteinExistence type="predicted"/>
<dbReference type="RefSeq" id="WP_071969600.1">
    <property type="nucleotide sequence ID" value="NZ_CP018076.1"/>
</dbReference>
<keyword evidence="3" id="KW-1185">Reference proteome</keyword>
<dbReference type="PANTHER" id="PTHR33164:SF95">
    <property type="entry name" value="TRANSCRIPTIONAL REGULATOR"/>
    <property type="match status" value="1"/>
</dbReference>
<dbReference type="PANTHER" id="PTHR33164">
    <property type="entry name" value="TRANSCRIPTIONAL REGULATOR, MARR FAMILY"/>
    <property type="match status" value="1"/>
</dbReference>
<organism evidence="2 3">
    <name type="scientific">Sulfitobacter alexandrii</name>
    <dbReference type="NCBI Taxonomy" id="1917485"/>
    <lineage>
        <taxon>Bacteria</taxon>
        <taxon>Pseudomonadati</taxon>
        <taxon>Pseudomonadota</taxon>
        <taxon>Alphaproteobacteria</taxon>
        <taxon>Rhodobacterales</taxon>
        <taxon>Roseobacteraceae</taxon>
        <taxon>Sulfitobacter</taxon>
    </lineage>
</organism>
<sequence length="173" mass="19314">MSNDFDTSGAFEDRQGKHPAVAGIEDVITFKLHTLGVIGERSGSHWSETMFDFTLTNWRVLAVIRAHQPTRAGDVAEILLMDKSQLSRVIKQLKAARLIVDTTDPDDGRAVALKLTAKGTTLYHRIMEHVMERNELVLAPLTSQEAETLSRLLDKLIAQSRVLLESRNQSHGK</sequence>
<dbReference type="Pfam" id="PF12802">
    <property type="entry name" value="MarR_2"/>
    <property type="match status" value="1"/>
</dbReference>
<dbReference type="GO" id="GO:0006950">
    <property type="term" value="P:response to stress"/>
    <property type="evidence" value="ECO:0007669"/>
    <property type="project" value="TreeGrafter"/>
</dbReference>
<reference evidence="2 3" key="1">
    <citation type="submission" date="2016-11" db="EMBL/GenBank/DDBJ databases">
        <title>Complete genome sequence of Sulfitobacter sp. AM1-D1, a toxic bacteria associated with marine dinoflagellate Alexandrium minutum in East China Sea.</title>
        <authorList>
            <person name="Yang Q."/>
            <person name="Zhang X."/>
            <person name="Tian X."/>
        </authorList>
    </citation>
    <scope>NUCLEOTIDE SEQUENCE [LARGE SCALE GENOMIC DNA]</scope>
    <source>
        <strain evidence="2 3">AM1-D1</strain>
    </source>
</reference>
<gene>
    <name evidence="2" type="ORF">BOO69_01305</name>
</gene>